<dbReference type="GeneID" id="97034636"/>
<proteinExistence type="predicted"/>
<name>A0ABU1KU37_9BURK</name>
<dbReference type="RefSeq" id="WP_310065613.1">
    <property type="nucleotide sequence ID" value="NZ_JAVDQN010000001.1"/>
</dbReference>
<sequence length="116" mass="11995">MIRAICTLLSLAGLFGASVNTFAGTIRIESGTYGANCGAHHGNSTRALALHCNDVDTCRYPVFSPATSRTRSACKADFVAEWSCGPREFHQATVSSAANNGGVLVLTCVPSTGAGK</sequence>
<evidence type="ECO:0000313" key="3">
    <source>
        <dbReference type="Proteomes" id="UP001185254"/>
    </source>
</evidence>
<evidence type="ECO:0000256" key="1">
    <source>
        <dbReference type="SAM" id="SignalP"/>
    </source>
</evidence>
<keyword evidence="3" id="KW-1185">Reference proteome</keyword>
<feature type="chain" id="PRO_5047297162" description="Secreted protein" evidence="1">
    <location>
        <begin position="24"/>
        <end position="116"/>
    </location>
</feature>
<evidence type="ECO:0000313" key="2">
    <source>
        <dbReference type="EMBL" id="MDR6374466.1"/>
    </source>
</evidence>
<keyword evidence="1" id="KW-0732">Signal</keyword>
<evidence type="ECO:0008006" key="4">
    <source>
        <dbReference type="Google" id="ProtNLM"/>
    </source>
</evidence>
<dbReference type="EMBL" id="JAVDQN010000001">
    <property type="protein sequence ID" value="MDR6374466.1"/>
    <property type="molecule type" value="Genomic_DNA"/>
</dbReference>
<gene>
    <name evidence="2" type="ORF">J2776_001142</name>
</gene>
<protein>
    <recommendedName>
        <fullName evidence="4">Secreted protein</fullName>
    </recommendedName>
</protein>
<comment type="caution">
    <text evidence="2">The sequence shown here is derived from an EMBL/GenBank/DDBJ whole genome shotgun (WGS) entry which is preliminary data.</text>
</comment>
<feature type="signal peptide" evidence="1">
    <location>
        <begin position="1"/>
        <end position="23"/>
    </location>
</feature>
<accession>A0ABU1KU37</accession>
<organism evidence="2 3">
    <name type="scientific">Paraburkholderia caledonica</name>
    <dbReference type="NCBI Taxonomy" id="134536"/>
    <lineage>
        <taxon>Bacteria</taxon>
        <taxon>Pseudomonadati</taxon>
        <taxon>Pseudomonadota</taxon>
        <taxon>Betaproteobacteria</taxon>
        <taxon>Burkholderiales</taxon>
        <taxon>Burkholderiaceae</taxon>
        <taxon>Paraburkholderia</taxon>
    </lineage>
</organism>
<reference evidence="2 3" key="1">
    <citation type="submission" date="2023-07" db="EMBL/GenBank/DDBJ databases">
        <title>Sorghum-associated microbial communities from plants grown in Nebraska, USA.</title>
        <authorList>
            <person name="Schachtman D."/>
        </authorList>
    </citation>
    <scope>NUCLEOTIDE SEQUENCE [LARGE SCALE GENOMIC DNA]</scope>
    <source>
        <strain evidence="2 3">DS1039</strain>
    </source>
</reference>
<dbReference type="Proteomes" id="UP001185254">
    <property type="component" value="Unassembled WGS sequence"/>
</dbReference>